<proteinExistence type="predicted"/>
<dbReference type="GO" id="GO:0008757">
    <property type="term" value="F:S-adenosylmethionine-dependent methyltransferase activity"/>
    <property type="evidence" value="ECO:0007669"/>
    <property type="project" value="InterPro"/>
</dbReference>
<dbReference type="EMBL" id="EF583993">
    <property type="protein sequence ID" value="ABQ75976.1"/>
    <property type="molecule type" value="Genomic_DNA"/>
</dbReference>
<accession>A5YSL9</accession>
<feature type="domain" description="Methyltransferase type 11" evidence="1">
    <location>
        <begin position="53"/>
        <end position="132"/>
    </location>
</feature>
<dbReference type="PANTHER" id="PTHR43861:SF1">
    <property type="entry name" value="TRANS-ACONITATE 2-METHYLTRANSFERASE"/>
    <property type="match status" value="1"/>
</dbReference>
<reference evidence="2" key="1">
    <citation type="journal article" date="2007" name="ISME J.">
        <title>Genomic plasticity in prokaryotes: the case of the square haloarchaeon.</title>
        <authorList>
            <person name="Cuadros-Orellana S."/>
            <person name="Martin-Cuadrado A.B."/>
            <person name="Legault B."/>
            <person name="D'Auria G."/>
            <person name="Zhaxybayeva O."/>
            <person name="Papke R.T."/>
            <person name="Rodriguez-Valera F."/>
        </authorList>
    </citation>
    <scope>NUCLEOTIDE SEQUENCE</scope>
</reference>
<dbReference type="Gene3D" id="3.40.50.150">
    <property type="entry name" value="Vaccinia Virus protein VP39"/>
    <property type="match status" value="1"/>
</dbReference>
<dbReference type="CDD" id="cd02440">
    <property type="entry name" value="AdoMet_MTases"/>
    <property type="match status" value="1"/>
</dbReference>
<dbReference type="AlphaFoldDB" id="A5YSL9"/>
<dbReference type="Pfam" id="PF08241">
    <property type="entry name" value="Methyltransf_11"/>
    <property type="match status" value="1"/>
</dbReference>
<protein>
    <submittedName>
        <fullName evidence="2">Probable S-adenosylmethionine-dependent methyltransferase</fullName>
    </submittedName>
</protein>
<dbReference type="GO" id="GO:0032259">
    <property type="term" value="P:methylation"/>
    <property type="evidence" value="ECO:0007669"/>
    <property type="project" value="UniProtKB-KW"/>
</dbReference>
<keyword evidence="2" id="KW-0489">Methyltransferase</keyword>
<dbReference type="InterPro" id="IPR013216">
    <property type="entry name" value="Methyltransf_11"/>
</dbReference>
<evidence type="ECO:0000313" key="2">
    <source>
        <dbReference type="EMBL" id="ABQ75976.1"/>
    </source>
</evidence>
<evidence type="ECO:0000259" key="1">
    <source>
        <dbReference type="Pfam" id="PF08241"/>
    </source>
</evidence>
<dbReference type="PANTHER" id="PTHR43861">
    <property type="entry name" value="TRANS-ACONITATE 2-METHYLTRANSFERASE-RELATED"/>
    <property type="match status" value="1"/>
</dbReference>
<sequence>MVNNMQGMLETALANPWDTLRSILDDPLHPGGREATEELLDRAAVTTGTQVADIGCGAGTSLSIARDRGANVVGVDRSPSGRETVRGDMRQLPLSNNSVEVVLAECVMCLTEQHETALTETARIVEPDGYLALSDVTVEGQLPDLPAPITTGLCLESSRSRQGTIEAIEAAGYDVIDVQNHRDDILAMKEKLEKKVDYEQILGLLGERGRRLLDGIHEAEAAVAEDRIGYLSVVAQRSM</sequence>
<keyword evidence="2" id="KW-0808">Transferase</keyword>
<dbReference type="InterPro" id="IPR029063">
    <property type="entry name" value="SAM-dependent_MTases_sf"/>
</dbReference>
<dbReference type="SUPFAM" id="SSF53335">
    <property type="entry name" value="S-adenosyl-L-methionine-dependent methyltransferases"/>
    <property type="match status" value="1"/>
</dbReference>
<name>A5YSL9_9EURY</name>
<organism evidence="2">
    <name type="scientific">uncultured haloarchaeon</name>
    <dbReference type="NCBI Taxonomy" id="160804"/>
    <lineage>
        <taxon>Archaea</taxon>
        <taxon>Methanobacteriati</taxon>
        <taxon>Methanobacteriota</taxon>
        <taxon>Stenosarchaea group</taxon>
        <taxon>Halobacteria</taxon>
        <taxon>Halobacteriales</taxon>
        <taxon>Halobacteriaceae</taxon>
        <taxon>environmental samples</taxon>
    </lineage>
</organism>